<sequence>MTWVSTEAFLNGKILKPFLPNDKHPKLKNPNLKNLYPGDQVFIFEVKDDKWARGYVLVRPMPQDFLATSANLDDLPVEQYIVVVFPLRYVKVISEIPFPKSKTSQEFDSVVDTHGVPSIYQSENDHKEAVDGTDKAKDTRQAIPSMPNNNASNSNICEEIKHTLELLTCHIFALYAIGEFKLYDKLSFIYRALQETTIKLTFNLLTEEEHKIAIETATFLLNEISKKLASRSLRINTRSFDLDNDYTDVSGYKTILARDSNSGELLNLKNSTPSLVALNSELAALVTNYPINVHNNPHRFTLEPPPNKKFQHDPPSHILVDFKSVSGSSAYQPPGYSGTTAYLYLRNNDKRLTEAFAIHTESVHELVHVEKISAALFKNLPSSEIVNNRVFLVAVLTEEVELNLKSTTTQLPSLKKVKKGVAAGVADITRIFSHNEGSLVSGEAHRFSIKLFGSYVNKKVSSKRAETADDSSGWGEVVDRIISGSGYGIAVNPRAERLIVTVKEFKHQLNDQNSNYISSSAPISRIKPIFFDPLAENYERIYLKLGKISLINEKAKDDLLTIEVSTPNNELITFAKASNQQEKRFWQFISVFSGESIGEIAKVNGIALKGGVKKSLNDDHIILSLYVNGVLAGEGKLLYRSGNRLVEFNKKKQHSIEIMSVINHAPMAHIELSTEYVGKIYNSDVSIDNIFQYESFFQQGPKGVDELSNSLATFCRLEVRQLIKYFPELLTSLYGIIETSFRHTGPSVEILEENVFKAIIHLLDNIFGKQDQYSYLVEEFTFQYKRSDQIGIYLLDKLREVFRRSEAVWNSLSRSVCRVMFILMRLAIVPPVGSKLREDYIILLNDLYKSITLFLSIDSQLLIDDQILILDIVDYVYVFQVNMENRKVLQLMITFINSIGLRGAGADELNQDTTTKRANKSHKVIISKMLLILRLLHTPLMDDEENRRTFIAKSIQWVMEIFVGLTDVEATRLGCSIINSVCTILWEKVIPLGNPLDIEMCYSLAKFLPTMARTFIKYNKFIRGNGLFKSKRVFTQLFPTAYPFKTFSIDQNANDETLVEILIELTTCFAFIARIGKATAGDEGYEKILNTKLENDFFDASKYLAAVFESEDLLTVLSGIRYFRLGKYFAEERWVSLFAVIIEGCMCALELIRPLIVSYQLPLINESDLFDRVLWGNYIKSLLKIAVLPPVAVEHLSRAPRRACVDITRDIRDRAAVLLNEAWDSLSWEATEEDMIRFNLDKFGGYQVEFINDEFGILPELMMFGLQRNYQCQGVAVKILWSLLIAEYILNDSLEEVEKECLIGLFEIFQKFSYKPSKEDQDNFIKRMKLTIRIDREDVAFGVFYGFIQNLSTFFATLNYYISVPVGPEFDEDRMFHQIKLRAQIKAAGKPEYFNAFVSSMYDDHVRKEDFVQAALSLELLASTYVWSHHKVVPASFRLKFPQQSSFDRKEILYKMIASNFIKGNSLEKAADTFNELLDAYNEHTYDLKSFALVHSKLAQLYLDLESSDKLEPSYFRVEAIGTGFPMYMRMISQIYQGLPYEHITSIHERLLKMFPGAIIVNEDAEAQKLKEEEPTGRYLHIKAVEPMWEFSDKLFNASLGVRQYARNKDLKCFSSLKRIPGSTSVFDLWTEQTTYETWLSFPTLFNRSFIKDAKTIRLSPLDNAIRTISRKNDDLILLESLINADIKDKNDYSNHFNDLSRQLSGTVDSPVNGGVGQYRLFFTDPKYLESEEDSKKAMLLNKAFNELAIILNRCLVLHGKLIAPSMKMAHEALLDLFQSNFKAEIDFLQLGRKNEPMIPASKVSIFQEKRSGISSSSERSSFVQNSSTYAPSMGSSLRAGNDRLNRTITKSSMHSGMSGSGSRSGTISEYAGGGHSTTSGFVSTTAGYSQFSGLASRSVATNGMSMHVSISSSSGQQQNKTSISSKKKVTALNASAYIQSIKIREIKLYRMFRFSSKHIARVARLPVQRVSLAQPIRFYVSPPITRDEVVNRAFEALKTVAALQESKLSLESSFQKDLGLDSLDTVEALVALEEEFDLEIPDKIADEIKTVGEAVDYILKEEQKE</sequence>
<dbReference type="InterPro" id="IPR057500">
    <property type="entry name" value="C2_DCK1_4th"/>
</dbReference>
<dbReference type="InterPro" id="IPR046773">
    <property type="entry name" value="DOCKER_Lobe_C"/>
</dbReference>
<evidence type="ECO:0000256" key="5">
    <source>
        <dbReference type="ARBA" id="ARBA00022553"/>
    </source>
</evidence>
<dbReference type="Proteomes" id="UP001202479">
    <property type="component" value="Unassembled WGS sequence"/>
</dbReference>
<evidence type="ECO:0000256" key="1">
    <source>
        <dbReference type="ARBA" id="ARBA00005194"/>
    </source>
</evidence>
<evidence type="ECO:0000256" key="7">
    <source>
        <dbReference type="ARBA" id="ARBA00023098"/>
    </source>
</evidence>
<feature type="compositionally biased region" description="Low complexity" evidence="11">
    <location>
        <begin position="1852"/>
        <end position="1866"/>
    </location>
</feature>
<comment type="pathway">
    <text evidence="1">Lipid metabolism; fatty acid biosynthesis.</text>
</comment>
<evidence type="ECO:0000259" key="13">
    <source>
        <dbReference type="PROSITE" id="PS51651"/>
    </source>
</evidence>
<dbReference type="EMBL" id="JAHUZD010000021">
    <property type="protein sequence ID" value="KAI3406735.2"/>
    <property type="molecule type" value="Genomic_DNA"/>
</dbReference>
<dbReference type="InterPro" id="IPR026791">
    <property type="entry name" value="DOCK"/>
</dbReference>
<evidence type="ECO:0000313" key="15">
    <source>
        <dbReference type="Proteomes" id="UP001202479"/>
    </source>
</evidence>
<evidence type="ECO:0000256" key="10">
    <source>
        <dbReference type="RuleBase" id="RU000722"/>
    </source>
</evidence>
<evidence type="ECO:0000256" key="3">
    <source>
        <dbReference type="ARBA" id="ARBA00022450"/>
    </source>
</evidence>
<feature type="region of interest" description="Disordered" evidence="11">
    <location>
        <begin position="1817"/>
        <end position="1871"/>
    </location>
</feature>
<dbReference type="PROSITE" id="PS50075">
    <property type="entry name" value="CARRIER"/>
    <property type="match status" value="1"/>
</dbReference>
<dbReference type="PANTHER" id="PTHR45653:SF10">
    <property type="entry name" value="MYOBLAST CITY, ISOFORM B"/>
    <property type="match status" value="1"/>
</dbReference>
<dbReference type="PROSITE" id="PS51651">
    <property type="entry name" value="DOCKER"/>
    <property type="match status" value="1"/>
</dbReference>
<evidence type="ECO:0000256" key="11">
    <source>
        <dbReference type="SAM" id="MobiDB-lite"/>
    </source>
</evidence>
<dbReference type="GO" id="GO:0007264">
    <property type="term" value="P:small GTPase-mediated signal transduction"/>
    <property type="evidence" value="ECO:0007669"/>
    <property type="project" value="InterPro"/>
</dbReference>
<protein>
    <recommendedName>
        <fullName evidence="10">Acyl carrier protein</fullName>
    </recommendedName>
</protein>
<dbReference type="InterPro" id="IPR006162">
    <property type="entry name" value="Ppantetheine_attach_site"/>
</dbReference>
<feature type="compositionally biased region" description="Basic and acidic residues" evidence="11">
    <location>
        <begin position="124"/>
        <end position="140"/>
    </location>
</feature>
<keyword evidence="15" id="KW-1185">Reference proteome</keyword>
<feature type="compositionally biased region" description="Low complexity" evidence="11">
    <location>
        <begin position="1817"/>
        <end position="1828"/>
    </location>
</feature>
<dbReference type="GeneID" id="73377957"/>
<dbReference type="Pfam" id="PF25338">
    <property type="entry name" value="C2_DCK_4th"/>
    <property type="match status" value="1"/>
</dbReference>
<dbReference type="Gene3D" id="1.10.1200.10">
    <property type="entry name" value="ACP-like"/>
    <property type="match status" value="1"/>
</dbReference>
<organism evidence="14 15">
    <name type="scientific">Candida oxycetoniae</name>
    <dbReference type="NCBI Taxonomy" id="497107"/>
    <lineage>
        <taxon>Eukaryota</taxon>
        <taxon>Fungi</taxon>
        <taxon>Dikarya</taxon>
        <taxon>Ascomycota</taxon>
        <taxon>Saccharomycotina</taxon>
        <taxon>Pichiomycetes</taxon>
        <taxon>Debaryomycetaceae</taxon>
        <taxon>Candida/Lodderomyces clade</taxon>
        <taxon>Candida</taxon>
    </lineage>
</organism>
<dbReference type="InterPro" id="IPR009081">
    <property type="entry name" value="PP-bd_ACP"/>
</dbReference>
<comment type="function">
    <text evidence="10">Carrier of the growing fatty acid chain in fatty acid biosynthesis.</text>
</comment>
<gene>
    <name evidence="14" type="ORF">KGF56_000340</name>
</gene>
<dbReference type="RefSeq" id="XP_049182480.1">
    <property type="nucleotide sequence ID" value="XM_049324711.1"/>
</dbReference>
<dbReference type="FunFam" id="1.10.1200.10:FF:000003">
    <property type="entry name" value="Acyl carrier protein"/>
    <property type="match status" value="1"/>
</dbReference>
<keyword evidence="6" id="KW-0276">Fatty acid metabolism</keyword>
<name>A0AAI9T263_9ASCO</name>
<dbReference type="HAMAP" id="MF_01217">
    <property type="entry name" value="Acyl_carrier"/>
    <property type="match status" value="1"/>
</dbReference>
<dbReference type="InterPro" id="IPR043162">
    <property type="entry name" value="DOCK_C_lobe_C"/>
</dbReference>
<dbReference type="GO" id="GO:0005886">
    <property type="term" value="C:plasma membrane"/>
    <property type="evidence" value="ECO:0007669"/>
    <property type="project" value="TreeGrafter"/>
</dbReference>
<dbReference type="CDD" id="cd11684">
    <property type="entry name" value="DHR2_DOCK"/>
    <property type="match status" value="1"/>
</dbReference>
<dbReference type="Pfam" id="PF00550">
    <property type="entry name" value="PP-binding"/>
    <property type="match status" value="1"/>
</dbReference>
<feature type="region of interest" description="Disordered" evidence="11">
    <location>
        <begin position="124"/>
        <end position="150"/>
    </location>
</feature>
<keyword evidence="3 10" id="KW-0596">Phosphopantetheine</keyword>
<evidence type="ECO:0000256" key="6">
    <source>
        <dbReference type="ARBA" id="ARBA00022832"/>
    </source>
</evidence>
<comment type="similarity">
    <text evidence="2">Belongs to the acyl carrier protein (ACP) family.</text>
</comment>
<dbReference type="GO" id="GO:0005085">
    <property type="term" value="F:guanyl-nucleotide exchange factor activity"/>
    <property type="evidence" value="ECO:0007669"/>
    <property type="project" value="InterPro"/>
</dbReference>
<accession>A0AAI9T263</accession>
<dbReference type="GO" id="GO:0006633">
    <property type="term" value="P:fatty acid biosynthetic process"/>
    <property type="evidence" value="ECO:0007669"/>
    <property type="project" value="UniProtKB-KW"/>
</dbReference>
<evidence type="ECO:0000256" key="2">
    <source>
        <dbReference type="ARBA" id="ARBA00010930"/>
    </source>
</evidence>
<evidence type="ECO:0000313" key="14">
    <source>
        <dbReference type="EMBL" id="KAI3406735.2"/>
    </source>
</evidence>
<dbReference type="Pfam" id="PF16172">
    <property type="entry name" value="DOCK_N"/>
    <property type="match status" value="1"/>
</dbReference>
<dbReference type="PANTHER" id="PTHR45653">
    <property type="entry name" value="DEDICATOR OF CYTOKINESIS"/>
    <property type="match status" value="1"/>
</dbReference>
<keyword evidence="7" id="KW-0443">Lipid metabolism</keyword>
<dbReference type="GO" id="GO:0031267">
    <property type="term" value="F:small GTPase binding"/>
    <property type="evidence" value="ECO:0007669"/>
    <property type="project" value="TreeGrafter"/>
</dbReference>
<evidence type="ECO:0000256" key="8">
    <source>
        <dbReference type="ARBA" id="ARBA00023160"/>
    </source>
</evidence>
<reference evidence="14" key="1">
    <citation type="journal article" date="2022" name="DNA Res.">
        <title>Genome analysis of five recently described species of the CUG-Ser clade uncovers Candida theae as a new hybrid lineage with pathogenic potential in the Candida parapsilosis species complex.</title>
        <authorList>
            <person name="Mixao V."/>
            <person name="Del Olmo V."/>
            <person name="Hegedusova E."/>
            <person name="Saus E."/>
            <person name="Pryszcz L."/>
            <person name="Cillingova A."/>
            <person name="Nosek J."/>
            <person name="Gabaldon T."/>
        </authorList>
    </citation>
    <scope>NUCLEOTIDE SEQUENCE</scope>
    <source>
        <strain evidence="14">CBS 10844</strain>
    </source>
</reference>
<keyword evidence="5" id="KW-0597">Phosphoprotein</keyword>
<dbReference type="InterPro" id="IPR027357">
    <property type="entry name" value="DOCKER_dom"/>
</dbReference>
<dbReference type="PROSITE" id="PS00012">
    <property type="entry name" value="PHOSPHOPANTETHEINE"/>
    <property type="match status" value="1"/>
</dbReference>
<evidence type="ECO:0000256" key="9">
    <source>
        <dbReference type="PROSITE-ProRule" id="PRU00984"/>
    </source>
</evidence>
<comment type="similarity">
    <text evidence="9">Belongs to the DOCK family.</text>
</comment>
<dbReference type="InterPro" id="IPR043161">
    <property type="entry name" value="DOCK_C_lobe_A"/>
</dbReference>
<feature type="domain" description="DOCKER" evidence="13">
    <location>
        <begin position="1385"/>
        <end position="1794"/>
    </location>
</feature>
<feature type="domain" description="Carrier" evidence="12">
    <location>
        <begin position="1988"/>
        <end position="2063"/>
    </location>
</feature>
<dbReference type="InterPro" id="IPR003231">
    <property type="entry name" value="ACP"/>
</dbReference>
<dbReference type="Gene3D" id="1.20.58.740">
    <property type="match status" value="1"/>
</dbReference>
<dbReference type="InterPro" id="IPR036736">
    <property type="entry name" value="ACP-like_sf"/>
</dbReference>
<evidence type="ECO:0000259" key="12">
    <source>
        <dbReference type="PROSITE" id="PS50075"/>
    </source>
</evidence>
<dbReference type="NCBIfam" id="TIGR00517">
    <property type="entry name" value="acyl_carrier"/>
    <property type="match status" value="1"/>
</dbReference>
<evidence type="ECO:0000256" key="4">
    <source>
        <dbReference type="ARBA" id="ARBA00022516"/>
    </source>
</evidence>
<dbReference type="Pfam" id="PF20421">
    <property type="entry name" value="DHR-2_Lobe_C"/>
    <property type="match status" value="1"/>
</dbReference>
<proteinExistence type="inferred from homology"/>
<dbReference type="SUPFAM" id="SSF47336">
    <property type="entry name" value="ACP-like"/>
    <property type="match status" value="1"/>
</dbReference>
<keyword evidence="4 10" id="KW-0444">Lipid biosynthesis</keyword>
<dbReference type="InterPro" id="IPR032376">
    <property type="entry name" value="DOCK_N"/>
</dbReference>
<dbReference type="GO" id="GO:0099128">
    <property type="term" value="C:mitochondrial [2Fe-2S] assembly complex"/>
    <property type="evidence" value="ECO:0007669"/>
    <property type="project" value="UniProtKB-ARBA"/>
</dbReference>
<keyword evidence="8 10" id="KW-0275">Fatty acid biosynthesis</keyword>
<comment type="caution">
    <text evidence="14">The sequence shown here is derived from an EMBL/GenBank/DDBJ whole genome shotgun (WGS) entry which is preliminary data.</text>
</comment>
<dbReference type="Gene3D" id="1.25.40.410">
    <property type="match status" value="1"/>
</dbReference>